<keyword evidence="3" id="KW-1185">Reference proteome</keyword>
<gene>
    <name evidence="2" type="ORF">Saso_21190</name>
</gene>
<feature type="chain" id="PRO_5046338379" description="Secreted protein" evidence="1">
    <location>
        <begin position="29"/>
        <end position="208"/>
    </location>
</feature>
<evidence type="ECO:0000313" key="2">
    <source>
        <dbReference type="EMBL" id="GHI60469.1"/>
    </source>
</evidence>
<keyword evidence="1" id="KW-0732">Signal</keyword>
<feature type="signal peptide" evidence="1">
    <location>
        <begin position="1"/>
        <end position="28"/>
    </location>
</feature>
<dbReference type="EMBL" id="BNEB01000002">
    <property type="protein sequence ID" value="GHI60469.1"/>
    <property type="molecule type" value="Genomic_DNA"/>
</dbReference>
<evidence type="ECO:0000256" key="1">
    <source>
        <dbReference type="SAM" id="SignalP"/>
    </source>
</evidence>
<dbReference type="RefSeq" id="WP_189918857.1">
    <property type="nucleotide sequence ID" value="NZ_BMSI01000002.1"/>
</dbReference>
<accession>A0ABQ3RX74</accession>
<sequence length="208" mass="21246">MRKHVTTLIAAVALTAGAAVSTAPSALAAAPDAAGGTARAAAARASHPAANVNRNVRRVPATPAAANVIYSPGCSGTTLPIDCTITEPVVTQRETTYPFSFLPGDHVTVTAGGCVQTGGHGLTWKRYVDPASDNDLYHGLITVPGATADLARLVNVVGRPYVVGGRGGSLKLGYEDDGYSDNGYTAHDNGTGNQCLNSVNAYVRIVVS</sequence>
<name>A0ABQ3RX74_9ACTN</name>
<dbReference type="GeneID" id="91470021"/>
<comment type="caution">
    <text evidence="2">The sequence shown here is derived from an EMBL/GenBank/DDBJ whole genome shotgun (WGS) entry which is preliminary data.</text>
</comment>
<organism evidence="2 3">
    <name type="scientific">Streptomyces asoensis</name>
    <dbReference type="NCBI Taxonomy" id="249586"/>
    <lineage>
        <taxon>Bacteria</taxon>
        <taxon>Bacillati</taxon>
        <taxon>Actinomycetota</taxon>
        <taxon>Actinomycetes</taxon>
        <taxon>Kitasatosporales</taxon>
        <taxon>Streptomycetaceae</taxon>
        <taxon>Streptomyces</taxon>
    </lineage>
</organism>
<evidence type="ECO:0000313" key="3">
    <source>
        <dbReference type="Proteomes" id="UP000649259"/>
    </source>
</evidence>
<reference evidence="3" key="1">
    <citation type="submission" date="2023-07" db="EMBL/GenBank/DDBJ databases">
        <title>Whole genome shotgun sequence of Streptomyces cacaoi subsp. asoensis NBRC 13813.</title>
        <authorList>
            <person name="Komaki H."/>
            <person name="Tamura T."/>
        </authorList>
    </citation>
    <scope>NUCLEOTIDE SEQUENCE [LARGE SCALE GENOMIC DNA]</scope>
    <source>
        <strain evidence="3">NBRC 13813</strain>
    </source>
</reference>
<protein>
    <recommendedName>
        <fullName evidence="4">Secreted protein</fullName>
    </recommendedName>
</protein>
<evidence type="ECO:0008006" key="4">
    <source>
        <dbReference type="Google" id="ProtNLM"/>
    </source>
</evidence>
<proteinExistence type="predicted"/>
<dbReference type="Proteomes" id="UP000649259">
    <property type="component" value="Unassembled WGS sequence"/>
</dbReference>